<organism evidence="3 4">
    <name type="scientific">Circinella minor</name>
    <dbReference type="NCBI Taxonomy" id="1195481"/>
    <lineage>
        <taxon>Eukaryota</taxon>
        <taxon>Fungi</taxon>
        <taxon>Fungi incertae sedis</taxon>
        <taxon>Mucoromycota</taxon>
        <taxon>Mucoromycotina</taxon>
        <taxon>Mucoromycetes</taxon>
        <taxon>Mucorales</taxon>
        <taxon>Lichtheimiaceae</taxon>
        <taxon>Circinella</taxon>
    </lineage>
</organism>
<dbReference type="InterPro" id="IPR005502">
    <property type="entry name" value="Ribosyl_crysJ1"/>
</dbReference>
<evidence type="ECO:0008006" key="5">
    <source>
        <dbReference type="Google" id="ProtNLM"/>
    </source>
</evidence>
<feature type="binding site" evidence="1">
    <location>
        <position position="72"/>
    </location>
    <ligand>
        <name>Mg(2+)</name>
        <dbReference type="ChEBI" id="CHEBI:18420"/>
        <label>1</label>
    </ligand>
</feature>
<name>A0A8H7RPZ8_9FUNG</name>
<proteinExistence type="predicted"/>
<dbReference type="PANTHER" id="PTHR16222">
    <property type="entry name" value="ADP-RIBOSYLGLYCOHYDROLASE"/>
    <property type="match status" value="1"/>
</dbReference>
<sequence length="391" mass="43857">MRIPSGCSKLQRPEIIERVKGLIFGAVLGDSLGIATQGMTRDEVKKHYGEGPIQFGLSNDEVNDGQKPFIRDTYRKLFDDNDYSGDVDQLLLVVQILIENEGQFNLKSFTKKLETHLEKDMRQRTLDQKRDGYNGALVRSSVLGIPKFWDGTTVIENAAESCRACVNRPDPRCMITCVILSTLVARILRAQDLEIKQKAMNDETPLPSPSLHPPPTHASAGGLAQPASDHYIDILDTDDHIMLLVHAVIDINKHLLIEPTEDRLFRLFEAKEESANAYYKQLLEYCYHAPATIEALNLDQPDHLTFKCLGASLYAFTRQLPVQSEGETAFAFKKILMDIVMQGGDAGTNAAVAGALLGVRVGYDRLPSDWVIGLKRWEWLEDRVEEFCQLL</sequence>
<dbReference type="Pfam" id="PF03747">
    <property type="entry name" value="ADP_ribosyl_GH"/>
    <property type="match status" value="1"/>
</dbReference>
<feature type="binding site" evidence="1">
    <location>
        <position position="345"/>
    </location>
    <ligand>
        <name>Mg(2+)</name>
        <dbReference type="ChEBI" id="CHEBI:18420"/>
        <label>1</label>
    </ligand>
</feature>
<dbReference type="InterPro" id="IPR036705">
    <property type="entry name" value="Ribosyl_crysJ1_sf"/>
</dbReference>
<reference evidence="3 4" key="1">
    <citation type="submission" date="2020-12" db="EMBL/GenBank/DDBJ databases">
        <title>Metabolic potential, ecology and presence of endohyphal bacteria is reflected in genomic diversity of Mucoromycotina.</title>
        <authorList>
            <person name="Muszewska A."/>
            <person name="Okrasinska A."/>
            <person name="Steczkiewicz K."/>
            <person name="Drgas O."/>
            <person name="Orlowska M."/>
            <person name="Perlinska-Lenart U."/>
            <person name="Aleksandrzak-Piekarczyk T."/>
            <person name="Szatraj K."/>
            <person name="Zielenkiewicz U."/>
            <person name="Pilsyk S."/>
            <person name="Malc E."/>
            <person name="Mieczkowski P."/>
            <person name="Kruszewska J.S."/>
            <person name="Biernat P."/>
            <person name="Pawlowska J."/>
        </authorList>
    </citation>
    <scope>NUCLEOTIDE SEQUENCE [LARGE SCALE GENOMIC DNA]</scope>
    <source>
        <strain evidence="3 4">CBS 142.35</strain>
    </source>
</reference>
<feature type="compositionally biased region" description="Pro residues" evidence="2">
    <location>
        <begin position="206"/>
        <end position="216"/>
    </location>
</feature>
<evidence type="ECO:0000313" key="4">
    <source>
        <dbReference type="Proteomes" id="UP000646827"/>
    </source>
</evidence>
<keyword evidence="1" id="KW-0460">Magnesium</keyword>
<keyword evidence="4" id="KW-1185">Reference proteome</keyword>
<dbReference type="OrthoDB" id="2021138at2759"/>
<dbReference type="SUPFAM" id="SSF101478">
    <property type="entry name" value="ADP-ribosylglycohydrolase"/>
    <property type="match status" value="1"/>
</dbReference>
<dbReference type="PANTHER" id="PTHR16222:SF28">
    <property type="entry name" value="ADP-RIBOSYLGLYCOHYDROLASE"/>
    <property type="match status" value="1"/>
</dbReference>
<dbReference type="GO" id="GO:0046872">
    <property type="term" value="F:metal ion binding"/>
    <property type="evidence" value="ECO:0007669"/>
    <property type="project" value="UniProtKB-KW"/>
</dbReference>
<dbReference type="Proteomes" id="UP000646827">
    <property type="component" value="Unassembled WGS sequence"/>
</dbReference>
<evidence type="ECO:0000256" key="2">
    <source>
        <dbReference type="SAM" id="MobiDB-lite"/>
    </source>
</evidence>
<feature type="region of interest" description="Disordered" evidence="2">
    <location>
        <begin position="201"/>
        <end position="223"/>
    </location>
</feature>
<feature type="binding site" evidence="1">
    <location>
        <position position="348"/>
    </location>
    <ligand>
        <name>Mg(2+)</name>
        <dbReference type="ChEBI" id="CHEBI:18420"/>
        <label>1</label>
    </ligand>
</feature>
<gene>
    <name evidence="3" type="ORF">INT45_004816</name>
</gene>
<evidence type="ECO:0000256" key="1">
    <source>
        <dbReference type="PIRSR" id="PIRSR605502-1"/>
    </source>
</evidence>
<evidence type="ECO:0000313" key="3">
    <source>
        <dbReference type="EMBL" id="KAG2213721.1"/>
    </source>
</evidence>
<dbReference type="AlphaFoldDB" id="A0A8H7RPZ8"/>
<accession>A0A8H7RPZ8</accession>
<keyword evidence="1" id="KW-0479">Metal-binding</keyword>
<comment type="cofactor">
    <cofactor evidence="1">
        <name>Mg(2+)</name>
        <dbReference type="ChEBI" id="CHEBI:18420"/>
    </cofactor>
    <text evidence="1">Binds 2 magnesium ions per subunit.</text>
</comment>
<protein>
    <recommendedName>
        <fullName evidence="5">ADP-ribosylglycohydrolase</fullName>
    </recommendedName>
</protein>
<dbReference type="Gene3D" id="1.10.4080.10">
    <property type="entry name" value="ADP-ribosylation/Crystallin J1"/>
    <property type="match status" value="1"/>
</dbReference>
<dbReference type="InterPro" id="IPR050792">
    <property type="entry name" value="ADP-ribosylglycohydrolase"/>
</dbReference>
<comment type="caution">
    <text evidence="3">The sequence shown here is derived from an EMBL/GenBank/DDBJ whole genome shotgun (WGS) entry which is preliminary data.</text>
</comment>
<dbReference type="EMBL" id="JAEPRB010000659">
    <property type="protein sequence ID" value="KAG2213721.1"/>
    <property type="molecule type" value="Genomic_DNA"/>
</dbReference>